<evidence type="ECO:0000259" key="4">
    <source>
        <dbReference type="PROSITE" id="PS50887"/>
    </source>
</evidence>
<dbReference type="Gene3D" id="3.30.70.270">
    <property type="match status" value="1"/>
</dbReference>
<feature type="domain" description="GGDEF" evidence="4">
    <location>
        <begin position="366"/>
        <end position="502"/>
    </location>
</feature>
<dbReference type="GO" id="GO:1902201">
    <property type="term" value="P:negative regulation of bacterial-type flagellum-dependent cell motility"/>
    <property type="evidence" value="ECO:0007669"/>
    <property type="project" value="TreeGrafter"/>
</dbReference>
<comment type="catalytic activity">
    <reaction evidence="2">
        <text>2 GTP = 3',3'-c-di-GMP + 2 diphosphate</text>
        <dbReference type="Rhea" id="RHEA:24898"/>
        <dbReference type="ChEBI" id="CHEBI:33019"/>
        <dbReference type="ChEBI" id="CHEBI:37565"/>
        <dbReference type="ChEBI" id="CHEBI:58805"/>
        <dbReference type="EC" id="2.7.7.65"/>
    </reaction>
</comment>
<gene>
    <name evidence="5" type="ORF">AB870_14750</name>
</gene>
<dbReference type="Gene3D" id="3.30.450.20">
    <property type="entry name" value="PAS domain"/>
    <property type="match status" value="1"/>
</dbReference>
<evidence type="ECO:0000313" key="5">
    <source>
        <dbReference type="EMBL" id="ANI21639.1"/>
    </source>
</evidence>
<proteinExistence type="predicted"/>
<feature type="transmembrane region" description="Helical" evidence="3">
    <location>
        <begin position="20"/>
        <end position="42"/>
    </location>
</feature>
<dbReference type="PROSITE" id="PS50887">
    <property type="entry name" value="GGDEF"/>
    <property type="match status" value="1"/>
</dbReference>
<dbReference type="STRING" id="656179.AB870_14750"/>
<dbReference type="NCBIfam" id="TIGR00254">
    <property type="entry name" value="GGDEF"/>
    <property type="match status" value="1"/>
</dbReference>
<reference evidence="5" key="1">
    <citation type="submission" date="2016-06" db="EMBL/GenBank/DDBJ databases">
        <title>Complete Genome Sequence of Pandoraea faecigallinarum DSM-23572.</title>
        <authorList>
            <person name="Yong D."/>
            <person name="Ee R."/>
            <person name="Lim Y.-L."/>
            <person name="Yin W.-F."/>
            <person name="Chan K.-G."/>
        </authorList>
    </citation>
    <scope>NUCLEOTIDE SEQUENCE</scope>
    <source>
        <strain evidence="5">DSM 23572</strain>
    </source>
</reference>
<dbReference type="InterPro" id="IPR043128">
    <property type="entry name" value="Rev_trsase/Diguanyl_cyclase"/>
</dbReference>
<keyword evidence="6" id="KW-1185">Reference proteome</keyword>
<name>A0A173GZM8_9BURK</name>
<dbReference type="InterPro" id="IPR050469">
    <property type="entry name" value="Diguanylate_Cyclase"/>
</dbReference>
<keyword evidence="3" id="KW-0472">Membrane</keyword>
<evidence type="ECO:0000313" key="6">
    <source>
        <dbReference type="Proteomes" id="UP000035651"/>
    </source>
</evidence>
<dbReference type="RefSeq" id="WP_053059540.1">
    <property type="nucleotide sequence ID" value="NZ_CP011807.3"/>
</dbReference>
<keyword evidence="3" id="KW-1133">Transmembrane helix</keyword>
<dbReference type="EMBL" id="CP011807">
    <property type="protein sequence ID" value="ANI21639.1"/>
    <property type="molecule type" value="Genomic_DNA"/>
</dbReference>
<dbReference type="InterPro" id="IPR000160">
    <property type="entry name" value="GGDEF_dom"/>
</dbReference>
<dbReference type="GO" id="GO:0005886">
    <property type="term" value="C:plasma membrane"/>
    <property type="evidence" value="ECO:0007669"/>
    <property type="project" value="TreeGrafter"/>
</dbReference>
<dbReference type="KEGG" id="pfg:AB870_14750"/>
<dbReference type="AlphaFoldDB" id="A0A173GZM8"/>
<sequence>MNSPPTPHPPSRTAGRWFGALGLTVVAAGLAVVIVVGVRATLLYEGRVAVRDDAREANLRVARLVARVVGDDIATCALGLNMLGAAGRGDPGVQLSNCRARFGQPASAQARTDAQAVVVAETGQVVYEALPSTSCLDLPFVQRIVDARRQGGSDTLSISTSPALCPQSAGRGLLITHSIRRDDGAFAGVGIVTIDARYFSRLFAGLAPGTRGVVSLLRGDGTALVKSTAAGISVASDVPASASMGASTSAVASGESAATSGADGEFLYVRQPVPGLPMLIEIRAPRSEIYVRWRERALWVGGLTAALGAACLILVVLLRKQRQRRHAAELELQRLASTDPLTGLANRRTLDEAYDREWRRSIRERVPLSLLFIDVDHFKTFNDRYGHPAGDDALVAVSHAIGESIRRPGDFAGRYGGEEFMVVLPNTESRGARDVAERVRTAVSSAAIVHEGTPHGHITVSIGVASTGGLPAGKPEVLLQAADEALYAAKSGGRNRVCIHVSAGGEPCPLI</sequence>
<dbReference type="Proteomes" id="UP000035651">
    <property type="component" value="Chromosome"/>
</dbReference>
<evidence type="ECO:0000256" key="1">
    <source>
        <dbReference type="ARBA" id="ARBA00012528"/>
    </source>
</evidence>
<keyword evidence="3" id="KW-0812">Transmembrane</keyword>
<dbReference type="FunFam" id="3.30.70.270:FF:000001">
    <property type="entry name" value="Diguanylate cyclase domain protein"/>
    <property type="match status" value="1"/>
</dbReference>
<dbReference type="EC" id="2.7.7.65" evidence="1"/>
<dbReference type="PANTHER" id="PTHR45138:SF9">
    <property type="entry name" value="DIGUANYLATE CYCLASE DGCM-RELATED"/>
    <property type="match status" value="1"/>
</dbReference>
<dbReference type="InterPro" id="IPR029787">
    <property type="entry name" value="Nucleotide_cyclase"/>
</dbReference>
<dbReference type="Pfam" id="PF00990">
    <property type="entry name" value="GGDEF"/>
    <property type="match status" value="1"/>
</dbReference>
<dbReference type="SMART" id="SM00267">
    <property type="entry name" value="GGDEF"/>
    <property type="match status" value="1"/>
</dbReference>
<organism evidence="5 6">
    <name type="scientific">Pandoraea faecigallinarum</name>
    <dbReference type="NCBI Taxonomy" id="656179"/>
    <lineage>
        <taxon>Bacteria</taxon>
        <taxon>Pseudomonadati</taxon>
        <taxon>Pseudomonadota</taxon>
        <taxon>Betaproteobacteria</taxon>
        <taxon>Burkholderiales</taxon>
        <taxon>Burkholderiaceae</taxon>
        <taxon>Pandoraea</taxon>
    </lineage>
</organism>
<dbReference type="CDD" id="cd12915">
    <property type="entry name" value="PDC2_DGC_like"/>
    <property type="match status" value="1"/>
</dbReference>
<dbReference type="GO" id="GO:0043709">
    <property type="term" value="P:cell adhesion involved in single-species biofilm formation"/>
    <property type="evidence" value="ECO:0007669"/>
    <property type="project" value="TreeGrafter"/>
</dbReference>
<dbReference type="PANTHER" id="PTHR45138">
    <property type="entry name" value="REGULATORY COMPONENTS OF SENSORY TRANSDUCTION SYSTEM"/>
    <property type="match status" value="1"/>
</dbReference>
<feature type="transmembrane region" description="Helical" evidence="3">
    <location>
        <begin position="297"/>
        <end position="318"/>
    </location>
</feature>
<accession>A0A173GZM8</accession>
<dbReference type="SUPFAM" id="SSF55073">
    <property type="entry name" value="Nucleotide cyclase"/>
    <property type="match status" value="1"/>
</dbReference>
<dbReference type="CDD" id="cd01949">
    <property type="entry name" value="GGDEF"/>
    <property type="match status" value="1"/>
</dbReference>
<dbReference type="GO" id="GO:0052621">
    <property type="term" value="F:diguanylate cyclase activity"/>
    <property type="evidence" value="ECO:0007669"/>
    <property type="project" value="UniProtKB-EC"/>
</dbReference>
<evidence type="ECO:0000256" key="2">
    <source>
        <dbReference type="ARBA" id="ARBA00034247"/>
    </source>
</evidence>
<evidence type="ECO:0000256" key="3">
    <source>
        <dbReference type="SAM" id="Phobius"/>
    </source>
</evidence>
<protein>
    <recommendedName>
        <fullName evidence="1">diguanylate cyclase</fullName>
        <ecNumber evidence="1">2.7.7.65</ecNumber>
    </recommendedName>
</protein>